<dbReference type="PANTHER" id="PTHR13134:SF3">
    <property type="entry name" value="TRAFFICKING PROTEIN PARTICLE COMPLEX SUBUNIT 13"/>
    <property type="match status" value="1"/>
</dbReference>
<proteinExistence type="inferred from homology"/>
<comment type="similarity">
    <text evidence="1">Belongs to the TRAPPC13 family.</text>
</comment>
<dbReference type="Pfam" id="PF23643">
    <property type="entry name" value="TRAPPC13_C"/>
    <property type="match status" value="1"/>
</dbReference>
<dbReference type="InterPro" id="IPR010378">
    <property type="entry name" value="TRAPPC13"/>
</dbReference>
<dbReference type="Pfam" id="PF23647">
    <property type="entry name" value="TRAPPC13_M"/>
    <property type="match status" value="1"/>
</dbReference>
<evidence type="ECO:0000313" key="5">
    <source>
        <dbReference type="EnsemblMetazoa" id="CJA18272.1"/>
    </source>
</evidence>
<evidence type="ECO:0000256" key="1">
    <source>
        <dbReference type="ARBA" id="ARBA00010785"/>
    </source>
</evidence>
<dbReference type="InterPro" id="IPR055428">
    <property type="entry name" value="TRAPPC13_C"/>
</dbReference>
<reference evidence="6" key="1">
    <citation type="submission" date="2010-08" db="EMBL/GenBank/DDBJ databases">
        <authorList>
            <consortium name="Caenorhabditis japonica Sequencing Consortium"/>
            <person name="Wilson R.K."/>
        </authorList>
    </citation>
    <scope>NUCLEOTIDE SEQUENCE [LARGE SCALE GENOMIC DNA]</scope>
    <source>
        <strain evidence="6">DF5081</strain>
    </source>
</reference>
<evidence type="ECO:0000259" key="4">
    <source>
        <dbReference type="Pfam" id="PF23647"/>
    </source>
</evidence>
<name>A0A8R1E0Q7_CAEJA</name>
<accession>A0A8R1E0Q7</accession>
<dbReference type="EnsemblMetazoa" id="CJA18272.1">
    <property type="protein sequence ID" value="CJA18272.1"/>
    <property type="gene ID" value="WBGene00137476"/>
</dbReference>
<organism evidence="5 6">
    <name type="scientific">Caenorhabditis japonica</name>
    <dbReference type="NCBI Taxonomy" id="281687"/>
    <lineage>
        <taxon>Eukaryota</taxon>
        <taxon>Metazoa</taxon>
        <taxon>Ecdysozoa</taxon>
        <taxon>Nematoda</taxon>
        <taxon>Chromadorea</taxon>
        <taxon>Rhabditida</taxon>
        <taxon>Rhabditina</taxon>
        <taxon>Rhabditomorpha</taxon>
        <taxon>Rhabditoidea</taxon>
        <taxon>Rhabditidae</taxon>
        <taxon>Peloderinae</taxon>
        <taxon>Caenorhabditis</taxon>
    </lineage>
</organism>
<sequence>MAENSQNSSAPQLLALRVMRLARPKFAPVDGFTSDPVDPTGFGKMLADAVSDNSKESRHDLPIGEFFIAPQMFENIYLGETFTFYVNVVNESETKVVNATVKCELQTSTQRVPLACNIQDATIEVSKCEGQVISHEVKEIGQHILICSVNYKTLSGENMYFRKFFKFPVTKPIDVKTKFYGAEDNANQDVYLEAQIENTSNANMFMERVELEPSQHYKVFTISHEDEFHEIGSLLKPKDIRQFLFCLSPVDVNNTLGHKDLTSIGKLDMSWRTSMGEKGRLQTSALQRIAPGYGDVRLSVEKTPACGQVQKPFQVSCRLYNCSERSLDLQLRLEQPANRQLIFCSPSGVSLGQLPPSQHVDFSLDIFPVGVGIQSISGIRITDTFTKRIYEHDEIAQIFVS</sequence>
<evidence type="ECO:0000259" key="3">
    <source>
        <dbReference type="Pfam" id="PF23643"/>
    </source>
</evidence>
<evidence type="ECO:0000259" key="2">
    <source>
        <dbReference type="Pfam" id="PF06159"/>
    </source>
</evidence>
<dbReference type="Proteomes" id="UP000005237">
    <property type="component" value="Unassembled WGS sequence"/>
</dbReference>
<dbReference type="InterPro" id="IPR055427">
    <property type="entry name" value="TRAPPC13_N"/>
</dbReference>
<dbReference type="PANTHER" id="PTHR13134">
    <property type="entry name" value="TRAFFICKING PROTEIN PARTICLE COMPLEX SUBUNIT 13"/>
    <property type="match status" value="1"/>
</dbReference>
<evidence type="ECO:0008006" key="7">
    <source>
        <dbReference type="Google" id="ProtNLM"/>
    </source>
</evidence>
<dbReference type="AlphaFoldDB" id="A0A8R1E0Q7"/>
<protein>
    <recommendedName>
        <fullName evidence="7">Trafficking protein particle complex subunit 13 homolog</fullName>
    </recommendedName>
</protein>
<reference evidence="5" key="2">
    <citation type="submission" date="2022-06" db="UniProtKB">
        <authorList>
            <consortium name="EnsemblMetazoa"/>
        </authorList>
    </citation>
    <scope>IDENTIFICATION</scope>
    <source>
        <strain evidence="5">DF5081</strain>
    </source>
</reference>
<dbReference type="InterPro" id="IPR055429">
    <property type="entry name" value="TRAPPC13_M"/>
</dbReference>
<feature type="domain" description="Trafficking protein particle complex subunit 13 middle" evidence="4">
    <location>
        <begin position="173"/>
        <end position="291"/>
    </location>
</feature>
<dbReference type="Pfam" id="PF06159">
    <property type="entry name" value="TRAPPC13_N"/>
    <property type="match status" value="1"/>
</dbReference>
<feature type="domain" description="Trafficking protein particle complex subunit 13 C-terminal" evidence="3">
    <location>
        <begin position="308"/>
        <end position="400"/>
    </location>
</feature>
<dbReference type="GO" id="GO:1990072">
    <property type="term" value="C:TRAPPIII protein complex"/>
    <property type="evidence" value="ECO:0007669"/>
    <property type="project" value="TreeGrafter"/>
</dbReference>
<keyword evidence="6" id="KW-1185">Reference proteome</keyword>
<feature type="domain" description="Trafficking protein particle complex subunit 13 N-terminal" evidence="2">
    <location>
        <begin position="13"/>
        <end position="169"/>
    </location>
</feature>
<evidence type="ECO:0000313" key="6">
    <source>
        <dbReference type="Proteomes" id="UP000005237"/>
    </source>
</evidence>